<gene>
    <name evidence="1" type="ORF">EUBHAL_03087</name>
</gene>
<evidence type="ECO:0000313" key="2">
    <source>
        <dbReference type="Proteomes" id="UP000003174"/>
    </source>
</evidence>
<dbReference type="EMBL" id="ACEP01000152">
    <property type="protein sequence ID" value="EEG35101.1"/>
    <property type="molecule type" value="Genomic_DNA"/>
</dbReference>
<organism evidence="1 2">
    <name type="scientific">Anaerobutyricum hallii DSM 3353</name>
    <dbReference type="NCBI Taxonomy" id="411469"/>
    <lineage>
        <taxon>Bacteria</taxon>
        <taxon>Bacillati</taxon>
        <taxon>Bacillota</taxon>
        <taxon>Clostridia</taxon>
        <taxon>Lachnospirales</taxon>
        <taxon>Lachnospiraceae</taxon>
        <taxon>Anaerobutyricum</taxon>
    </lineage>
</organism>
<sequence>MSKQTKSENQITNIDDLILGLLFSGCPGKFVERFGEEVRRDRSNSNQFFKKQL</sequence>
<name>C0F076_9FIRM</name>
<evidence type="ECO:0000313" key="1">
    <source>
        <dbReference type="EMBL" id="EEG35101.1"/>
    </source>
</evidence>
<reference evidence="1 2" key="2">
    <citation type="submission" date="2009-02" db="EMBL/GenBank/DDBJ databases">
        <title>Draft genome sequence of Eubacterium hallii (DSM 3353).</title>
        <authorList>
            <person name="Sudarsanam P."/>
            <person name="Ley R."/>
            <person name="Guruge J."/>
            <person name="Turnbaugh P.J."/>
            <person name="Mahowald M."/>
            <person name="Liep D."/>
            <person name="Gordon J."/>
        </authorList>
    </citation>
    <scope>NUCLEOTIDE SEQUENCE [LARGE SCALE GENOMIC DNA]</scope>
    <source>
        <strain evidence="1 2">DSM 3353</strain>
    </source>
</reference>
<reference evidence="1 2" key="1">
    <citation type="submission" date="2009-01" db="EMBL/GenBank/DDBJ databases">
        <authorList>
            <person name="Fulton L."/>
            <person name="Clifton S."/>
            <person name="Fulton B."/>
            <person name="Xu J."/>
            <person name="Minx P."/>
            <person name="Pepin K.H."/>
            <person name="Johnson M."/>
            <person name="Bhonagiri V."/>
            <person name="Nash W.E."/>
            <person name="Mardis E.R."/>
            <person name="Wilson R.K."/>
        </authorList>
    </citation>
    <scope>NUCLEOTIDE SEQUENCE [LARGE SCALE GENOMIC DNA]</scope>
    <source>
        <strain evidence="1 2">DSM 3353</strain>
    </source>
</reference>
<accession>C0F076</accession>
<dbReference type="Proteomes" id="UP000003174">
    <property type="component" value="Unassembled WGS sequence"/>
</dbReference>
<proteinExistence type="predicted"/>
<dbReference type="AlphaFoldDB" id="C0F076"/>
<protein>
    <submittedName>
        <fullName evidence="1">Uncharacterized protein</fullName>
    </submittedName>
</protein>
<comment type="caution">
    <text evidence="1">The sequence shown here is derived from an EMBL/GenBank/DDBJ whole genome shotgun (WGS) entry which is preliminary data.</text>
</comment>